<evidence type="ECO:0000256" key="8">
    <source>
        <dbReference type="ARBA" id="ARBA00023170"/>
    </source>
</evidence>
<keyword evidence="14" id="KW-1185">Reference proteome</keyword>
<dbReference type="InterPro" id="IPR003599">
    <property type="entry name" value="Ig_sub"/>
</dbReference>
<evidence type="ECO:0000256" key="7">
    <source>
        <dbReference type="ARBA" id="ARBA00023157"/>
    </source>
</evidence>
<keyword evidence="7" id="KW-1015">Disulfide bond</keyword>
<evidence type="ECO:0000256" key="6">
    <source>
        <dbReference type="ARBA" id="ARBA00023136"/>
    </source>
</evidence>
<evidence type="ECO:0000313" key="14">
    <source>
        <dbReference type="Proteomes" id="UP000005207"/>
    </source>
</evidence>
<dbReference type="InParanoid" id="A0A669F1E0"/>
<dbReference type="AlphaFoldDB" id="A0A669F1E0"/>
<reference evidence="13" key="2">
    <citation type="submission" date="2025-08" db="UniProtKB">
        <authorList>
            <consortium name="Ensembl"/>
        </authorList>
    </citation>
    <scope>IDENTIFICATION</scope>
</reference>
<organism evidence="13 14">
    <name type="scientific">Oreochromis niloticus</name>
    <name type="common">Nile tilapia</name>
    <name type="synonym">Tilapia nilotica</name>
    <dbReference type="NCBI Taxonomy" id="8128"/>
    <lineage>
        <taxon>Eukaryota</taxon>
        <taxon>Metazoa</taxon>
        <taxon>Chordata</taxon>
        <taxon>Craniata</taxon>
        <taxon>Vertebrata</taxon>
        <taxon>Euteleostomi</taxon>
        <taxon>Actinopterygii</taxon>
        <taxon>Neopterygii</taxon>
        <taxon>Teleostei</taxon>
        <taxon>Neoteleostei</taxon>
        <taxon>Acanthomorphata</taxon>
        <taxon>Ovalentaria</taxon>
        <taxon>Cichlomorphae</taxon>
        <taxon>Cichliformes</taxon>
        <taxon>Cichlidae</taxon>
        <taxon>African cichlids</taxon>
        <taxon>Pseudocrenilabrinae</taxon>
        <taxon>Oreochromini</taxon>
        <taxon>Oreochromis</taxon>
    </lineage>
</organism>
<evidence type="ECO:0000256" key="1">
    <source>
        <dbReference type="ARBA" id="ARBA00004251"/>
    </source>
</evidence>
<keyword evidence="5 11" id="KW-1133">Transmembrane helix</keyword>
<dbReference type="SMART" id="SM00409">
    <property type="entry name" value="IG"/>
    <property type="match status" value="1"/>
</dbReference>
<proteinExistence type="predicted"/>
<dbReference type="InterPro" id="IPR013106">
    <property type="entry name" value="Ig_V-set"/>
</dbReference>
<name>A0A669F1E0_ORENI</name>
<dbReference type="GO" id="GO:0071222">
    <property type="term" value="P:cellular response to lipopolysaccharide"/>
    <property type="evidence" value="ECO:0007669"/>
    <property type="project" value="TreeGrafter"/>
</dbReference>
<dbReference type="InterPro" id="IPR051713">
    <property type="entry name" value="T-cell_Activation_Regulation"/>
</dbReference>
<keyword evidence="3 11" id="KW-0812">Transmembrane</keyword>
<dbReference type="PANTHER" id="PTHR25466:SF9">
    <property type="entry name" value="FIBRONECTIN TYPE-III DOMAIN-CONTAINING PROTEIN"/>
    <property type="match status" value="1"/>
</dbReference>
<evidence type="ECO:0000313" key="13">
    <source>
        <dbReference type="Ensembl" id="ENSONIP00000076953.1"/>
    </source>
</evidence>
<dbReference type="GO" id="GO:0042102">
    <property type="term" value="P:positive regulation of T cell proliferation"/>
    <property type="evidence" value="ECO:0007669"/>
    <property type="project" value="TreeGrafter"/>
</dbReference>
<dbReference type="InterPro" id="IPR036179">
    <property type="entry name" value="Ig-like_dom_sf"/>
</dbReference>
<evidence type="ECO:0000256" key="4">
    <source>
        <dbReference type="ARBA" id="ARBA00022729"/>
    </source>
</evidence>
<sequence length="176" mass="19955">PIQRISRVPLHHSTYLMTLPQKYILSLSKTITAESGDTVTLPCRAPNNRHITVVDWRRSGLTDKSVLLYWDNKIVSDEQDPSFKNRVALQDVKDGDVSLILKNVTTHDTGIYECRVDQQTESHRRKRAVDPISSTYLRVIHYKSVKCSSSCLFLVSLIFPAFCCSCPTFLLLSLNG</sequence>
<evidence type="ECO:0000256" key="3">
    <source>
        <dbReference type="ARBA" id="ARBA00022692"/>
    </source>
</evidence>
<dbReference type="GO" id="GO:0006955">
    <property type="term" value="P:immune response"/>
    <property type="evidence" value="ECO:0007669"/>
    <property type="project" value="TreeGrafter"/>
</dbReference>
<evidence type="ECO:0000256" key="5">
    <source>
        <dbReference type="ARBA" id="ARBA00022989"/>
    </source>
</evidence>
<dbReference type="GO" id="GO:0007166">
    <property type="term" value="P:cell surface receptor signaling pathway"/>
    <property type="evidence" value="ECO:0007669"/>
    <property type="project" value="TreeGrafter"/>
</dbReference>
<keyword evidence="4" id="KW-0732">Signal</keyword>
<dbReference type="PANTHER" id="PTHR25466">
    <property type="entry name" value="T-LYMPHOCYTE ACTIVATION ANTIGEN"/>
    <property type="match status" value="1"/>
</dbReference>
<keyword evidence="10" id="KW-0393">Immunoglobulin domain</keyword>
<evidence type="ECO:0000256" key="9">
    <source>
        <dbReference type="ARBA" id="ARBA00023180"/>
    </source>
</evidence>
<keyword evidence="8" id="KW-0675">Receptor</keyword>
<dbReference type="Ensembl" id="ENSONIT00000055940.1">
    <property type="protein sequence ID" value="ENSONIP00000076953.1"/>
    <property type="gene ID" value="ENSONIG00000042082.1"/>
</dbReference>
<comment type="subcellular location">
    <subcellularLocation>
        <location evidence="1">Cell membrane</location>
        <topology evidence="1">Single-pass type I membrane protein</topology>
    </subcellularLocation>
</comment>
<dbReference type="Proteomes" id="UP000005207">
    <property type="component" value="Linkage group LG3"/>
</dbReference>
<dbReference type="InterPro" id="IPR007110">
    <property type="entry name" value="Ig-like_dom"/>
</dbReference>
<dbReference type="GO" id="GO:0031295">
    <property type="term" value="P:T cell costimulation"/>
    <property type="evidence" value="ECO:0007669"/>
    <property type="project" value="TreeGrafter"/>
</dbReference>
<feature type="transmembrane region" description="Helical" evidence="11">
    <location>
        <begin position="151"/>
        <end position="174"/>
    </location>
</feature>
<accession>A0A669F1E0</accession>
<feature type="domain" description="Ig-like" evidence="12">
    <location>
        <begin position="20"/>
        <end position="130"/>
    </location>
</feature>
<reference evidence="13" key="3">
    <citation type="submission" date="2025-09" db="UniProtKB">
        <authorList>
            <consortium name="Ensembl"/>
        </authorList>
    </citation>
    <scope>IDENTIFICATION</scope>
</reference>
<dbReference type="PROSITE" id="PS50835">
    <property type="entry name" value="IG_LIKE"/>
    <property type="match status" value="1"/>
</dbReference>
<dbReference type="GO" id="GO:0009897">
    <property type="term" value="C:external side of plasma membrane"/>
    <property type="evidence" value="ECO:0007669"/>
    <property type="project" value="TreeGrafter"/>
</dbReference>
<keyword evidence="9" id="KW-0325">Glycoprotein</keyword>
<evidence type="ECO:0000256" key="11">
    <source>
        <dbReference type="SAM" id="Phobius"/>
    </source>
</evidence>
<dbReference type="GeneTree" id="ENSGT01100000266765"/>
<evidence type="ECO:0000256" key="10">
    <source>
        <dbReference type="ARBA" id="ARBA00023319"/>
    </source>
</evidence>
<evidence type="ECO:0000259" key="12">
    <source>
        <dbReference type="PROSITE" id="PS50835"/>
    </source>
</evidence>
<dbReference type="InterPro" id="IPR013783">
    <property type="entry name" value="Ig-like_fold"/>
</dbReference>
<dbReference type="GO" id="GO:0042130">
    <property type="term" value="P:negative regulation of T cell proliferation"/>
    <property type="evidence" value="ECO:0007669"/>
    <property type="project" value="TreeGrafter"/>
</dbReference>
<dbReference type="Pfam" id="PF07686">
    <property type="entry name" value="V-set"/>
    <property type="match status" value="1"/>
</dbReference>
<dbReference type="SMART" id="SM00406">
    <property type="entry name" value="IGv"/>
    <property type="match status" value="1"/>
</dbReference>
<dbReference type="SUPFAM" id="SSF48726">
    <property type="entry name" value="Immunoglobulin"/>
    <property type="match status" value="1"/>
</dbReference>
<keyword evidence="2" id="KW-1003">Cell membrane</keyword>
<evidence type="ECO:0000256" key="2">
    <source>
        <dbReference type="ARBA" id="ARBA00022475"/>
    </source>
</evidence>
<protein>
    <recommendedName>
        <fullName evidence="12">Ig-like domain-containing protein</fullName>
    </recommendedName>
</protein>
<reference evidence="14" key="1">
    <citation type="submission" date="2012-01" db="EMBL/GenBank/DDBJ databases">
        <title>The Genome Sequence of Oreochromis niloticus (Nile Tilapia).</title>
        <authorList>
            <consortium name="Broad Institute Genome Assembly Team"/>
            <consortium name="Broad Institute Sequencing Platform"/>
            <person name="Di Palma F."/>
            <person name="Johnson J."/>
            <person name="Lander E.S."/>
            <person name="Lindblad-Toh K."/>
        </authorList>
    </citation>
    <scope>NUCLEOTIDE SEQUENCE [LARGE SCALE GENOMIC DNA]</scope>
</reference>
<keyword evidence="6 11" id="KW-0472">Membrane</keyword>
<dbReference type="Gene3D" id="2.60.40.10">
    <property type="entry name" value="Immunoglobulins"/>
    <property type="match status" value="1"/>
</dbReference>